<evidence type="ECO:0000313" key="1">
    <source>
        <dbReference type="EMBL" id="NMM99344.1"/>
    </source>
</evidence>
<organism evidence="1 2">
    <name type="scientific">Bifidobacterium olomucense</name>
    <dbReference type="NCBI Taxonomy" id="2675324"/>
    <lineage>
        <taxon>Bacteria</taxon>
        <taxon>Bacillati</taxon>
        <taxon>Actinomycetota</taxon>
        <taxon>Actinomycetes</taxon>
        <taxon>Bifidobacteriales</taxon>
        <taxon>Bifidobacteriaceae</taxon>
        <taxon>Bifidobacterium</taxon>
    </lineage>
</organism>
<sequence>MTNNSIDTTQFEQDLRSLKTGWPTLALIANRQAMIGVSVHGGQGSRSVTPAPLNMGAFQLMQDVDVFARKLIRFMGLNAHHGMSAPRLLQGVIVNMPRLALLPAPAARSLVDEAHTLAERLDYLLNPPADTRMIGWCPACSHELRADQQELAGGYLECPHCHVTHKIKEIHQLDMLRLRLSGVKGTPTQLQRLLEPWGISIKAATIRQWAKRCIIQPVEHRDDAPVFLIWDVWQAHTRLDGYDRARRRTSKTLKRINADRTR</sequence>
<dbReference type="RefSeq" id="WP_169241891.1">
    <property type="nucleotide sequence ID" value="NZ_JAAIIG010000020.1"/>
</dbReference>
<comment type="caution">
    <text evidence="1">The sequence shown here is derived from an EMBL/GenBank/DDBJ whole genome shotgun (WGS) entry which is preliminary data.</text>
</comment>
<protein>
    <recommendedName>
        <fullName evidence="3">PhnA protein</fullName>
    </recommendedName>
</protein>
<gene>
    <name evidence="1" type="ORF">G1C97_2302</name>
</gene>
<reference evidence="1 2" key="1">
    <citation type="submission" date="2020-02" db="EMBL/GenBank/DDBJ databases">
        <title>Characterization of phylogenetic diversity of novel bifidobacterial species isolated in Czech ZOOs.</title>
        <authorList>
            <person name="Lugli G.A."/>
            <person name="Vera N.B."/>
            <person name="Ventura M."/>
        </authorList>
    </citation>
    <scope>NUCLEOTIDE SEQUENCE [LARGE SCALE GENOMIC DNA]</scope>
    <source>
        <strain evidence="1 2">DSM 109959</strain>
    </source>
</reference>
<name>A0A7Y0EZP7_9BIFI</name>
<keyword evidence="2" id="KW-1185">Reference proteome</keyword>
<dbReference type="EMBL" id="JAAIIG010000020">
    <property type="protein sequence ID" value="NMM99344.1"/>
    <property type="molecule type" value="Genomic_DNA"/>
</dbReference>
<accession>A0A7Y0EZP7</accession>
<dbReference type="Proteomes" id="UP000543419">
    <property type="component" value="Unassembled WGS sequence"/>
</dbReference>
<evidence type="ECO:0000313" key="2">
    <source>
        <dbReference type="Proteomes" id="UP000543419"/>
    </source>
</evidence>
<dbReference type="AlphaFoldDB" id="A0A7Y0EZP7"/>
<evidence type="ECO:0008006" key="3">
    <source>
        <dbReference type="Google" id="ProtNLM"/>
    </source>
</evidence>
<proteinExistence type="predicted"/>